<dbReference type="EMBL" id="JAEQMG010000048">
    <property type="protein sequence ID" value="MBK6088198.1"/>
    <property type="molecule type" value="Genomic_DNA"/>
</dbReference>
<reference evidence="1" key="1">
    <citation type="submission" date="2021-01" db="EMBL/GenBank/DDBJ databases">
        <title>Genome public.</title>
        <authorList>
            <person name="Liu C."/>
            <person name="Sun Q."/>
        </authorList>
    </citation>
    <scope>NUCLEOTIDE SEQUENCE</scope>
    <source>
        <strain evidence="1">M6</strain>
    </source>
</reference>
<keyword evidence="2" id="KW-1185">Reference proteome</keyword>
<dbReference type="RefSeq" id="WP_186832804.1">
    <property type="nucleotide sequence ID" value="NZ_JAEQMG010000048.1"/>
</dbReference>
<dbReference type="AlphaFoldDB" id="A0A934U082"/>
<protein>
    <submittedName>
        <fullName evidence="1">Uncharacterized protein</fullName>
    </submittedName>
</protein>
<proteinExistence type="predicted"/>
<comment type="caution">
    <text evidence="1">The sequence shown here is derived from an EMBL/GenBank/DDBJ whole genome shotgun (WGS) entry which is preliminary data.</text>
</comment>
<accession>A0A934U082</accession>
<evidence type="ECO:0000313" key="1">
    <source>
        <dbReference type="EMBL" id="MBK6088198.1"/>
    </source>
</evidence>
<dbReference type="Proteomes" id="UP000633365">
    <property type="component" value="Unassembled WGS sequence"/>
</dbReference>
<organism evidence="1 2">
    <name type="scientific">Ruminococcus difficilis</name>
    <dbReference type="NCBI Taxonomy" id="2763069"/>
    <lineage>
        <taxon>Bacteria</taxon>
        <taxon>Bacillati</taxon>
        <taxon>Bacillota</taxon>
        <taxon>Clostridia</taxon>
        <taxon>Eubacteriales</taxon>
        <taxon>Oscillospiraceae</taxon>
        <taxon>Ruminococcus</taxon>
    </lineage>
</organism>
<name>A0A934U082_9FIRM</name>
<gene>
    <name evidence="1" type="ORF">JKK62_05940</name>
</gene>
<sequence length="118" mass="13540">MRFKEIIERFTLVSGFEMKDVSRFLPIIEDCKALFESRCGELSESDLRRAEHACAVYAFYRVSQMGRLDDLKSFKVGDVQMDVEAIGQAAQKLWESEQVNISDIIDFGGDFAFRSVRV</sequence>
<evidence type="ECO:0000313" key="2">
    <source>
        <dbReference type="Proteomes" id="UP000633365"/>
    </source>
</evidence>